<name>A0A6M7WQB0_RHILI</name>
<organism evidence="2 3">
    <name type="scientific">Mesorhizobium loti R88b</name>
    <dbReference type="NCBI Taxonomy" id="935548"/>
    <lineage>
        <taxon>Bacteria</taxon>
        <taxon>Pseudomonadati</taxon>
        <taxon>Pseudomonadota</taxon>
        <taxon>Alphaproteobacteria</taxon>
        <taxon>Hyphomicrobiales</taxon>
        <taxon>Phyllobacteriaceae</taxon>
        <taxon>Mesorhizobium</taxon>
    </lineage>
</organism>
<evidence type="ECO:0000313" key="3">
    <source>
        <dbReference type="Proteomes" id="UP000503017"/>
    </source>
</evidence>
<evidence type="ECO:0000313" key="2">
    <source>
        <dbReference type="EMBL" id="QKD03013.1"/>
    </source>
</evidence>
<dbReference type="Proteomes" id="UP000503017">
    <property type="component" value="Chromosome"/>
</dbReference>
<feature type="signal peptide" evidence="1">
    <location>
        <begin position="1"/>
        <end position="31"/>
    </location>
</feature>
<evidence type="ECO:0000256" key="1">
    <source>
        <dbReference type="SAM" id="SignalP"/>
    </source>
</evidence>
<sequence>MTSKERNPPMNFKMLTMGAMALAMMTGSALAAGSTGTSALDNPEKMAPFYTDSGMKTMKSEKEFKVAWMAMKEEDRASMKKDCGDNVIGKSHDNFCKMTKQLGGAN</sequence>
<dbReference type="AlphaFoldDB" id="A0A6M7WQB0"/>
<proteinExistence type="predicted"/>
<accession>A0A6M7WQB0</accession>
<reference evidence="2 3" key="1">
    <citation type="submission" date="2018-10" db="EMBL/GenBank/DDBJ databases">
        <authorList>
            <person name="Perry B.J."/>
            <person name="Sullivan J.T."/>
            <person name="Murphy R.J.T."/>
            <person name="Ramsay J.P."/>
            <person name="Ronson C.W."/>
        </authorList>
    </citation>
    <scope>NUCLEOTIDE SEQUENCE [LARGE SCALE GENOMIC DNA]</scope>
    <source>
        <strain evidence="2 3">R88b</strain>
    </source>
</reference>
<gene>
    <name evidence="2" type="ORF">EB235_17150</name>
</gene>
<keyword evidence="1" id="KW-0732">Signal</keyword>
<dbReference type="EMBL" id="CP033367">
    <property type="protein sequence ID" value="QKD03013.1"/>
    <property type="molecule type" value="Genomic_DNA"/>
</dbReference>
<protein>
    <submittedName>
        <fullName evidence="2">Uncharacterized protein</fullName>
    </submittedName>
</protein>
<feature type="chain" id="PRO_5026840062" evidence="1">
    <location>
        <begin position="32"/>
        <end position="106"/>
    </location>
</feature>